<feature type="non-terminal residue" evidence="1">
    <location>
        <position position="1"/>
    </location>
</feature>
<dbReference type="PANTHER" id="PTHR45749:SF28">
    <property type="entry name" value="ZINC FINGER MYM-TYPE PROTEIN 1-LIKE-RELATED"/>
    <property type="match status" value="1"/>
</dbReference>
<evidence type="ECO:0000313" key="2">
    <source>
        <dbReference type="Proteomes" id="UP001497497"/>
    </source>
</evidence>
<gene>
    <name evidence="1" type="ORF">GSLYS_00004339001</name>
</gene>
<keyword evidence="2" id="KW-1185">Reference proteome</keyword>
<dbReference type="Proteomes" id="UP001497497">
    <property type="component" value="Unassembled WGS sequence"/>
</dbReference>
<protein>
    <submittedName>
        <fullName evidence="1">Uncharacterized protein</fullName>
    </submittedName>
</protein>
<dbReference type="PANTHER" id="PTHR45749">
    <property type="match status" value="1"/>
</dbReference>
<name>A0AAV2HCI1_LYMST</name>
<reference evidence="1 2" key="1">
    <citation type="submission" date="2024-04" db="EMBL/GenBank/DDBJ databases">
        <authorList>
            <consortium name="Genoscope - CEA"/>
            <person name="William W."/>
        </authorList>
    </citation>
    <scope>NUCLEOTIDE SEQUENCE [LARGE SCALE GENOMIC DNA]</scope>
</reference>
<dbReference type="EMBL" id="CAXITT010000064">
    <property type="protein sequence ID" value="CAL1530206.1"/>
    <property type="molecule type" value="Genomic_DNA"/>
</dbReference>
<dbReference type="AlphaFoldDB" id="A0AAV2HCI1"/>
<accession>A0AAV2HCI1</accession>
<organism evidence="1 2">
    <name type="scientific">Lymnaea stagnalis</name>
    <name type="common">Great pond snail</name>
    <name type="synonym">Helix stagnalis</name>
    <dbReference type="NCBI Taxonomy" id="6523"/>
    <lineage>
        <taxon>Eukaryota</taxon>
        <taxon>Metazoa</taxon>
        <taxon>Spiralia</taxon>
        <taxon>Lophotrochozoa</taxon>
        <taxon>Mollusca</taxon>
        <taxon>Gastropoda</taxon>
        <taxon>Heterobranchia</taxon>
        <taxon>Euthyneura</taxon>
        <taxon>Panpulmonata</taxon>
        <taxon>Hygrophila</taxon>
        <taxon>Lymnaeoidea</taxon>
        <taxon>Lymnaeidae</taxon>
        <taxon>Lymnaea</taxon>
    </lineage>
</organism>
<sequence>QISQPGISNNKRYIRSFNSEWYQRKIWLCGCEVRNALFCFPCLLFGGDVMWTKDGFRNINKMKEKTEKHEKSKKHIENVVSLSLLGSVNIKEKLSEAYRLSIIEHNMKVTKNREILSKIIDCILFCGNFDIEIPLRGYDEKDDSINPGIFRGLVNFASKLD</sequence>
<evidence type="ECO:0000313" key="1">
    <source>
        <dbReference type="EMBL" id="CAL1530206.1"/>
    </source>
</evidence>
<comment type="caution">
    <text evidence="1">The sequence shown here is derived from an EMBL/GenBank/DDBJ whole genome shotgun (WGS) entry which is preliminary data.</text>
</comment>
<proteinExistence type="predicted"/>
<feature type="non-terminal residue" evidence="1">
    <location>
        <position position="161"/>
    </location>
</feature>